<dbReference type="AlphaFoldDB" id="A0A9W9L7U7"/>
<dbReference type="EMBL" id="JAPQKL010000002">
    <property type="protein sequence ID" value="KAJ5143400.1"/>
    <property type="molecule type" value="Genomic_DNA"/>
</dbReference>
<keyword evidence="4" id="KW-0804">Transcription</keyword>
<dbReference type="PROSITE" id="PS00463">
    <property type="entry name" value="ZN2_CY6_FUNGAL_1"/>
    <property type="match status" value="1"/>
</dbReference>
<evidence type="ECO:0000256" key="3">
    <source>
        <dbReference type="ARBA" id="ARBA00023125"/>
    </source>
</evidence>
<reference evidence="8" key="2">
    <citation type="journal article" date="2023" name="IMA Fungus">
        <title>Comparative genomic study of the Penicillium genus elucidates a diverse pangenome and 15 lateral gene transfer events.</title>
        <authorList>
            <person name="Petersen C."/>
            <person name="Sorensen T."/>
            <person name="Nielsen M.R."/>
            <person name="Sondergaard T.E."/>
            <person name="Sorensen J.L."/>
            <person name="Fitzpatrick D.A."/>
            <person name="Frisvad J.C."/>
            <person name="Nielsen K.L."/>
        </authorList>
    </citation>
    <scope>NUCLEOTIDE SEQUENCE</scope>
    <source>
        <strain evidence="8">IBT 22155</strain>
    </source>
</reference>
<comment type="caution">
    <text evidence="8">The sequence shown here is derived from an EMBL/GenBank/DDBJ whole genome shotgun (WGS) entry which is preliminary data.</text>
</comment>
<dbReference type="SMART" id="SM00066">
    <property type="entry name" value="GAL4"/>
    <property type="match status" value="1"/>
</dbReference>
<dbReference type="Proteomes" id="UP001149079">
    <property type="component" value="Unassembled WGS sequence"/>
</dbReference>
<evidence type="ECO:0000259" key="7">
    <source>
        <dbReference type="PROSITE" id="PS50048"/>
    </source>
</evidence>
<dbReference type="GO" id="GO:0008270">
    <property type="term" value="F:zinc ion binding"/>
    <property type="evidence" value="ECO:0007669"/>
    <property type="project" value="InterPro"/>
</dbReference>
<dbReference type="GO" id="GO:0006351">
    <property type="term" value="P:DNA-templated transcription"/>
    <property type="evidence" value="ECO:0007669"/>
    <property type="project" value="InterPro"/>
</dbReference>
<dbReference type="CDD" id="cd00067">
    <property type="entry name" value="GAL4"/>
    <property type="match status" value="1"/>
</dbReference>
<dbReference type="GO" id="GO:0003677">
    <property type="term" value="F:DNA binding"/>
    <property type="evidence" value="ECO:0007669"/>
    <property type="project" value="UniProtKB-KW"/>
</dbReference>
<dbReference type="InterPro" id="IPR001138">
    <property type="entry name" value="Zn2Cys6_DnaBD"/>
</dbReference>
<dbReference type="Pfam" id="PF00172">
    <property type="entry name" value="Zn_clus"/>
    <property type="match status" value="1"/>
</dbReference>
<sequence length="839" mass="94156">MLRRTRRAPTACSWCHQRKVRCDASILGSPCTRCRQDGRRECVLRAKTKQPLSSEDPAPPAHQNAGPNGIKRARHNMGQPTGQRPSSHIRSPDNFSDSHGTSPPSRCPNVLHTEYSFVDSQQLRSLPSEDLLFLASKDCLTLPGPDAIDEFVEQYFKRIHPSVPVLDEASFWNVYSSNQPSGSKISLFVLQSLLFASCPLVSLDTLRQCGFKDRRDARKQLYNRAKLLFELRTEKRSHANAQGAVLLTHYTSAADPQAGSLWVTRAIEHAMLIDAQPSLLMEDVSLSLKKRLWWSILLRDRSLCIGLRRRPQVTSINFQGWSDWLSADDFTEEMHQSRVYDYDTKRRLFAALQKQCELAVLLTDLVSLAFIPKRTPRRFLSMAEFQGLLSRIKTIKKSLDEWKKPAQPLMSPHKLSTSEGSDAVATLTYLTYMYYYAARVDLAQYSAFILEENLFYAGDKYSTMILDIGNDLRNGIDGLSLVMEHFSVNGHAGDLPLSVLGYVSMPLVLAAINLKLSPSREEMEKRQKRLSSLSQIIRHSEALYDVTDFVAIGTNHILQLAYATTQNLFLEEKKPQLFLPQTETNNSLSSPGVQSNTSVSMSFKPAKPSSWQEAFIRCPRAYLLISTCVDYSLAIGRLPSASSLPEIVRDLPAMGVIARLPWTSEIPTLNSGSPFSSQVHRQHHPAYARSFSADRRDSPGAVTIDTESEQSPPQHAVQMNYVPSPERYSHYPATPPMMTEQQLQYISGVSGQASYEDSAPNLDFMALPECQDIPENMTETCVFKIPLELMGETESHPLDQSMLDGYGANTALPPAIKAIESTLFDSFFHEAFEQNWAVS</sequence>
<keyword evidence="9" id="KW-1185">Reference proteome</keyword>
<feature type="compositionally biased region" description="Polar residues" evidence="6">
    <location>
        <begin position="78"/>
        <end position="104"/>
    </location>
</feature>
<keyword evidence="2" id="KW-0805">Transcription regulation</keyword>
<evidence type="ECO:0000256" key="5">
    <source>
        <dbReference type="ARBA" id="ARBA00023242"/>
    </source>
</evidence>
<dbReference type="PANTHER" id="PTHR47425:SF2">
    <property type="entry name" value="FARB-RELATED"/>
    <property type="match status" value="1"/>
</dbReference>
<proteinExistence type="predicted"/>
<dbReference type="PROSITE" id="PS50048">
    <property type="entry name" value="ZN2_CY6_FUNGAL_2"/>
    <property type="match status" value="1"/>
</dbReference>
<evidence type="ECO:0000313" key="9">
    <source>
        <dbReference type="Proteomes" id="UP001149079"/>
    </source>
</evidence>
<dbReference type="CDD" id="cd12148">
    <property type="entry name" value="fungal_TF_MHR"/>
    <property type="match status" value="1"/>
</dbReference>
<dbReference type="InterPro" id="IPR007219">
    <property type="entry name" value="XnlR_reg_dom"/>
</dbReference>
<dbReference type="InterPro" id="IPR036864">
    <property type="entry name" value="Zn2-C6_fun-type_DNA-bd_sf"/>
</dbReference>
<dbReference type="InterPro" id="IPR052761">
    <property type="entry name" value="Fungal_Detox/Toxin_TFs"/>
</dbReference>
<feature type="region of interest" description="Disordered" evidence="6">
    <location>
        <begin position="688"/>
        <end position="714"/>
    </location>
</feature>
<dbReference type="SUPFAM" id="SSF57701">
    <property type="entry name" value="Zn2/Cys6 DNA-binding domain"/>
    <property type="match status" value="1"/>
</dbReference>
<dbReference type="Gene3D" id="4.10.240.10">
    <property type="entry name" value="Zn(2)-C6 fungal-type DNA-binding domain"/>
    <property type="match status" value="1"/>
</dbReference>
<dbReference type="Pfam" id="PF04082">
    <property type="entry name" value="Fungal_trans"/>
    <property type="match status" value="1"/>
</dbReference>
<name>A0A9W9L7U7_9EURO</name>
<dbReference type="OrthoDB" id="5041285at2759"/>
<keyword evidence="3" id="KW-0238">DNA-binding</keyword>
<dbReference type="GeneID" id="81402101"/>
<accession>A0A9W9L7U7</accession>
<evidence type="ECO:0000256" key="2">
    <source>
        <dbReference type="ARBA" id="ARBA00023015"/>
    </source>
</evidence>
<reference evidence="8" key="1">
    <citation type="submission" date="2022-11" db="EMBL/GenBank/DDBJ databases">
        <authorList>
            <person name="Petersen C."/>
        </authorList>
    </citation>
    <scope>NUCLEOTIDE SEQUENCE</scope>
    <source>
        <strain evidence="8">IBT 22155</strain>
    </source>
</reference>
<evidence type="ECO:0000313" key="8">
    <source>
        <dbReference type="EMBL" id="KAJ5143400.1"/>
    </source>
</evidence>
<gene>
    <name evidence="8" type="ORF">N7515_002187</name>
</gene>
<feature type="region of interest" description="Disordered" evidence="6">
    <location>
        <begin position="48"/>
        <end position="105"/>
    </location>
</feature>
<protein>
    <recommendedName>
        <fullName evidence="7">Zn(2)-C6 fungal-type domain-containing protein</fullName>
    </recommendedName>
</protein>
<evidence type="ECO:0000256" key="4">
    <source>
        <dbReference type="ARBA" id="ARBA00023163"/>
    </source>
</evidence>
<keyword evidence="1" id="KW-0479">Metal-binding</keyword>
<dbReference type="RefSeq" id="XP_056525044.1">
    <property type="nucleotide sequence ID" value="XM_056662931.1"/>
</dbReference>
<dbReference type="GO" id="GO:0000981">
    <property type="term" value="F:DNA-binding transcription factor activity, RNA polymerase II-specific"/>
    <property type="evidence" value="ECO:0007669"/>
    <property type="project" value="InterPro"/>
</dbReference>
<dbReference type="PANTHER" id="PTHR47425">
    <property type="entry name" value="FARB-RELATED"/>
    <property type="match status" value="1"/>
</dbReference>
<organism evidence="8 9">
    <name type="scientific">Penicillium bovifimosum</name>
    <dbReference type="NCBI Taxonomy" id="126998"/>
    <lineage>
        <taxon>Eukaryota</taxon>
        <taxon>Fungi</taxon>
        <taxon>Dikarya</taxon>
        <taxon>Ascomycota</taxon>
        <taxon>Pezizomycotina</taxon>
        <taxon>Eurotiomycetes</taxon>
        <taxon>Eurotiomycetidae</taxon>
        <taxon>Eurotiales</taxon>
        <taxon>Aspergillaceae</taxon>
        <taxon>Penicillium</taxon>
    </lineage>
</organism>
<feature type="domain" description="Zn(2)-C6 fungal-type" evidence="7">
    <location>
        <begin position="11"/>
        <end position="44"/>
    </location>
</feature>
<evidence type="ECO:0000256" key="6">
    <source>
        <dbReference type="SAM" id="MobiDB-lite"/>
    </source>
</evidence>
<evidence type="ECO:0000256" key="1">
    <source>
        <dbReference type="ARBA" id="ARBA00022723"/>
    </source>
</evidence>
<keyword evidence="5" id="KW-0539">Nucleus</keyword>